<evidence type="ECO:0000313" key="6">
    <source>
        <dbReference type="Proteomes" id="UP001196870"/>
    </source>
</evidence>
<comment type="similarity">
    <text evidence="1">Belongs to the leucine-binding protein family.</text>
</comment>
<reference evidence="6" key="1">
    <citation type="journal article" date="2021" name="Syst. Appl. Microbiol.">
        <title>Roseomonas hellenica sp. nov., isolated from roots of wild-growing Alkanna tinctoria.</title>
        <authorList>
            <person name="Rat A."/>
            <person name="Naranjo H.D."/>
            <person name="Lebbe L."/>
            <person name="Cnockaert M."/>
            <person name="Krigas N."/>
            <person name="Grigoriadou K."/>
            <person name="Maloupa E."/>
            <person name="Willems A."/>
        </authorList>
    </citation>
    <scope>NUCLEOTIDE SEQUENCE [LARGE SCALE GENOMIC DNA]</scope>
    <source>
        <strain evidence="6">LMG 31523</strain>
    </source>
</reference>
<keyword evidence="6" id="KW-1185">Reference proteome</keyword>
<evidence type="ECO:0000256" key="2">
    <source>
        <dbReference type="ARBA" id="ARBA00022729"/>
    </source>
</evidence>
<dbReference type="InterPro" id="IPR028081">
    <property type="entry name" value="Leu-bd"/>
</dbReference>
<evidence type="ECO:0000256" key="1">
    <source>
        <dbReference type="ARBA" id="ARBA00010062"/>
    </source>
</evidence>
<dbReference type="CDD" id="cd06327">
    <property type="entry name" value="PBP1_SBP-like"/>
    <property type="match status" value="1"/>
</dbReference>
<keyword evidence="2" id="KW-0732">Signal</keyword>
<keyword evidence="3" id="KW-0813">Transport</keyword>
<dbReference type="PANTHER" id="PTHR30483:SF6">
    <property type="entry name" value="PERIPLASMIC BINDING PROTEIN OF ABC TRANSPORTER FOR NATURAL AMINO ACIDS"/>
    <property type="match status" value="1"/>
</dbReference>
<dbReference type="RefSeq" id="WP_211851923.1">
    <property type="nucleotide sequence ID" value="NZ_JAAGBB010000007.1"/>
</dbReference>
<dbReference type="Gene3D" id="3.40.50.2300">
    <property type="match status" value="2"/>
</dbReference>
<dbReference type="SUPFAM" id="SSF53822">
    <property type="entry name" value="Periplasmic binding protein-like I"/>
    <property type="match status" value="1"/>
</dbReference>
<dbReference type="InterPro" id="IPR028082">
    <property type="entry name" value="Peripla_BP_I"/>
</dbReference>
<evidence type="ECO:0000259" key="4">
    <source>
        <dbReference type="Pfam" id="PF13458"/>
    </source>
</evidence>
<dbReference type="Proteomes" id="UP001196870">
    <property type="component" value="Unassembled WGS sequence"/>
</dbReference>
<proteinExistence type="inferred from homology"/>
<dbReference type="PANTHER" id="PTHR30483">
    <property type="entry name" value="LEUCINE-SPECIFIC-BINDING PROTEIN"/>
    <property type="match status" value="1"/>
</dbReference>
<evidence type="ECO:0000256" key="3">
    <source>
        <dbReference type="ARBA" id="ARBA00022970"/>
    </source>
</evidence>
<dbReference type="InterPro" id="IPR051010">
    <property type="entry name" value="BCAA_transport"/>
</dbReference>
<accession>A0ABS5EVK3</accession>
<feature type="domain" description="Leucine-binding protein" evidence="4">
    <location>
        <begin position="28"/>
        <end position="369"/>
    </location>
</feature>
<organism evidence="5 6">
    <name type="scientific">Plastoroseomonas hellenica</name>
    <dbReference type="NCBI Taxonomy" id="2687306"/>
    <lineage>
        <taxon>Bacteria</taxon>
        <taxon>Pseudomonadati</taxon>
        <taxon>Pseudomonadota</taxon>
        <taxon>Alphaproteobacteria</taxon>
        <taxon>Acetobacterales</taxon>
        <taxon>Acetobacteraceae</taxon>
        <taxon>Plastoroseomonas</taxon>
    </lineage>
</organism>
<evidence type="ECO:0000313" key="5">
    <source>
        <dbReference type="EMBL" id="MBR0664331.1"/>
    </source>
</evidence>
<dbReference type="Pfam" id="PF13458">
    <property type="entry name" value="Peripla_BP_6"/>
    <property type="match status" value="1"/>
</dbReference>
<sequence>MFTRRAVLAGGATMTATRPSLGQPQPVIRLGVLNDQSSTYRDNGGVGSVACVRQAVAEFAAANGLTVEIVSADHQNRPDLGVSIARQWFEQGVDVLLDIQGSAIALALNNLVRERDKVMLASNVAVAELTGRSCTPNTVHWAYDTYMLARSTGTAVVRAGGDTWFFIRADYSFGKALQDDATTFVTRAGGRVVGSVAMPFPSSDFSSALLQAQASRAKVVGLANAGDDLVNCIKQAGEFGLTRRGQRMVALLLFINNVHALGLEAAQGLTLTESFYWDLNDRTRALSERVVASGFSRQSKPNMSQAATYSATLHYLKAVAAIGAAEAKRSGAAVVARMKTMPVEDDAFGGATLREDGRVVSPAYLFEVKRPGESRGAWDYYKLISTVPPEEAWRPLQEGGCGLVRGA</sequence>
<protein>
    <submittedName>
        <fullName evidence="5">ABC transporter substrate-binding protein</fullName>
    </submittedName>
</protein>
<name>A0ABS5EVK3_9PROT</name>
<comment type="caution">
    <text evidence="5">The sequence shown here is derived from an EMBL/GenBank/DDBJ whole genome shotgun (WGS) entry which is preliminary data.</text>
</comment>
<gene>
    <name evidence="5" type="ORF">GXW71_08175</name>
</gene>
<dbReference type="EMBL" id="JAAGBB010000007">
    <property type="protein sequence ID" value="MBR0664331.1"/>
    <property type="molecule type" value="Genomic_DNA"/>
</dbReference>
<keyword evidence="3" id="KW-0029">Amino-acid transport</keyword>